<evidence type="ECO:0000313" key="2">
    <source>
        <dbReference type="EMBL" id="QWC11663.1"/>
    </source>
</evidence>
<dbReference type="Gene3D" id="3.40.960.10">
    <property type="entry name" value="VSR Endonuclease"/>
    <property type="match status" value="1"/>
</dbReference>
<dbReference type="InterPro" id="IPR011335">
    <property type="entry name" value="Restrct_endonuc-II-like"/>
</dbReference>
<dbReference type="Pfam" id="PF04480">
    <property type="entry name" value="DUF559"/>
    <property type="match status" value="1"/>
</dbReference>
<proteinExistence type="predicted"/>
<dbReference type="GO" id="GO:0004519">
    <property type="term" value="F:endonuclease activity"/>
    <property type="evidence" value="ECO:0007669"/>
    <property type="project" value="UniProtKB-KW"/>
</dbReference>
<dbReference type="SUPFAM" id="SSF52980">
    <property type="entry name" value="Restriction endonuclease-like"/>
    <property type="match status" value="1"/>
</dbReference>
<dbReference type="EMBL" id="CP076022">
    <property type="protein sequence ID" value="QWC11663.1"/>
    <property type="molecule type" value="Genomic_DNA"/>
</dbReference>
<keyword evidence="2" id="KW-0378">Hydrolase</keyword>
<dbReference type="AlphaFoldDB" id="A0A975M804"/>
<protein>
    <submittedName>
        <fullName evidence="2">Endonuclease domain-containing protein</fullName>
    </submittedName>
</protein>
<feature type="domain" description="DUF559" evidence="1">
    <location>
        <begin position="115"/>
        <end position="177"/>
    </location>
</feature>
<reference evidence="2 3" key="1">
    <citation type="submission" date="2021-05" db="EMBL/GenBank/DDBJ databases">
        <title>Novel species in genus Arthrobacter.</title>
        <authorList>
            <person name="Zhang G."/>
        </authorList>
    </citation>
    <scope>NUCLEOTIDE SEQUENCE [LARGE SCALE GENOMIC DNA]</scope>
    <source>
        <strain evidence="3">zg-ZUI227</strain>
    </source>
</reference>
<accession>A0A975M804</accession>
<evidence type="ECO:0000259" key="1">
    <source>
        <dbReference type="Pfam" id="PF04480"/>
    </source>
</evidence>
<evidence type="ECO:0000313" key="3">
    <source>
        <dbReference type="Proteomes" id="UP000676885"/>
    </source>
</evidence>
<keyword evidence="2" id="KW-0255">Endonuclease</keyword>
<keyword evidence="2" id="KW-0540">Nuclease</keyword>
<dbReference type="InterPro" id="IPR007569">
    <property type="entry name" value="DUF559"/>
</dbReference>
<organism evidence="2 3">
    <name type="scientific">Arthrobacter jiangjiafuii</name>
    <dbReference type="NCBI Taxonomy" id="2817475"/>
    <lineage>
        <taxon>Bacteria</taxon>
        <taxon>Bacillati</taxon>
        <taxon>Actinomycetota</taxon>
        <taxon>Actinomycetes</taxon>
        <taxon>Micrococcales</taxon>
        <taxon>Micrococcaceae</taxon>
        <taxon>Arthrobacter</taxon>
    </lineage>
</organism>
<dbReference type="Proteomes" id="UP000676885">
    <property type="component" value="Chromosome"/>
</dbReference>
<dbReference type="KEGG" id="ajg:KKR91_05150"/>
<keyword evidence="3" id="KW-1185">Reference proteome</keyword>
<sequence>MLPVTSLPRTLLDLAAQLATDDLVVIGDWMISEHHRSFGKRRVARLPLKDLRNYSEGKVGARGLRKLRAAIELMRVGVDSPQETRVRLELHRAGLPEFTPNTPIMDATGSPALWVDLGCKTYRTCIEYDGAHHLDPGQQSRDYGRDARTRELGWHQVRLNSYDMAQGQSWVVGKVRHALVQGGYEP</sequence>
<gene>
    <name evidence="2" type="ORF">KKR91_05150</name>
</gene>
<name>A0A975M804_9MICC</name>